<keyword evidence="3" id="KW-0663">Pyridoxal phosphate</keyword>
<accession>A0A426TQM6</accession>
<evidence type="ECO:0000256" key="5">
    <source>
        <dbReference type="RuleBase" id="RU004504"/>
    </source>
</evidence>
<evidence type="ECO:0000256" key="2">
    <source>
        <dbReference type="ARBA" id="ARBA00010447"/>
    </source>
</evidence>
<keyword evidence="7" id="KW-0808">Transferase</keyword>
<dbReference type="PANTHER" id="PTHR43586:SF8">
    <property type="entry name" value="CYSTEINE DESULFURASE 1, CHLOROPLASTIC"/>
    <property type="match status" value="1"/>
</dbReference>
<dbReference type="Gene3D" id="3.40.640.10">
    <property type="entry name" value="Type I PLP-dependent aspartate aminotransferase-like (Major domain)"/>
    <property type="match status" value="1"/>
</dbReference>
<dbReference type="InterPro" id="IPR015421">
    <property type="entry name" value="PyrdxlP-dep_Trfase_major"/>
</dbReference>
<gene>
    <name evidence="7" type="ORF">EI684_22750</name>
</gene>
<evidence type="ECO:0000313" key="8">
    <source>
        <dbReference type="Proteomes" id="UP000280307"/>
    </source>
</evidence>
<comment type="similarity">
    <text evidence="2">Belongs to the class-V pyridoxal-phosphate-dependent aminotransferase family. Csd subfamily.</text>
</comment>
<dbReference type="InterPro" id="IPR015424">
    <property type="entry name" value="PyrdxlP-dep_Trfase"/>
</dbReference>
<proteinExistence type="inferred from homology"/>
<dbReference type="SUPFAM" id="SSF53383">
    <property type="entry name" value="PLP-dependent transferases"/>
    <property type="match status" value="1"/>
</dbReference>
<name>A0A426TQM6_9CHLR</name>
<comment type="caution">
    <text evidence="7">The sequence shown here is derived from an EMBL/GenBank/DDBJ whole genome shotgun (WGS) entry which is preliminary data.</text>
</comment>
<dbReference type="Gene3D" id="3.90.1150.10">
    <property type="entry name" value="Aspartate Aminotransferase, domain 1"/>
    <property type="match status" value="1"/>
</dbReference>
<dbReference type="InterPro" id="IPR020578">
    <property type="entry name" value="Aminotrans_V_PyrdxlP_BS"/>
</dbReference>
<dbReference type="Proteomes" id="UP000280307">
    <property type="component" value="Unassembled WGS sequence"/>
</dbReference>
<comment type="catalytic activity">
    <reaction evidence="4">
        <text>(sulfur carrier)-H + L-cysteine = (sulfur carrier)-SH + L-alanine</text>
        <dbReference type="Rhea" id="RHEA:43892"/>
        <dbReference type="Rhea" id="RHEA-COMP:14737"/>
        <dbReference type="Rhea" id="RHEA-COMP:14739"/>
        <dbReference type="ChEBI" id="CHEBI:29917"/>
        <dbReference type="ChEBI" id="CHEBI:35235"/>
        <dbReference type="ChEBI" id="CHEBI:57972"/>
        <dbReference type="ChEBI" id="CHEBI:64428"/>
        <dbReference type="EC" id="2.8.1.7"/>
    </reaction>
</comment>
<feature type="domain" description="Aminotransferase class V" evidence="6">
    <location>
        <begin position="34"/>
        <end position="418"/>
    </location>
</feature>
<dbReference type="PROSITE" id="PS00595">
    <property type="entry name" value="AA_TRANSFER_CLASS_5"/>
    <property type="match status" value="1"/>
</dbReference>
<dbReference type="Pfam" id="PF00266">
    <property type="entry name" value="Aminotran_5"/>
    <property type="match status" value="1"/>
</dbReference>
<dbReference type="AlphaFoldDB" id="A0A426TQM6"/>
<keyword evidence="7" id="KW-0032">Aminotransferase</keyword>
<dbReference type="InterPro" id="IPR015422">
    <property type="entry name" value="PyrdxlP-dep_Trfase_small"/>
</dbReference>
<protein>
    <submittedName>
        <fullName evidence="7">Aminotransferase class V-fold PLP-dependent enzyme</fullName>
    </submittedName>
</protein>
<organism evidence="7 8">
    <name type="scientific">Candidatus Viridilinea halotolerans</name>
    <dbReference type="NCBI Taxonomy" id="2491704"/>
    <lineage>
        <taxon>Bacteria</taxon>
        <taxon>Bacillati</taxon>
        <taxon>Chloroflexota</taxon>
        <taxon>Chloroflexia</taxon>
        <taxon>Chloroflexales</taxon>
        <taxon>Chloroflexineae</taxon>
        <taxon>Oscillochloridaceae</taxon>
        <taxon>Candidatus Viridilinea</taxon>
    </lineage>
</organism>
<dbReference type="EMBL" id="RSAS01000935">
    <property type="protein sequence ID" value="RRR65577.1"/>
    <property type="molecule type" value="Genomic_DNA"/>
</dbReference>
<dbReference type="GO" id="GO:0008483">
    <property type="term" value="F:transaminase activity"/>
    <property type="evidence" value="ECO:0007669"/>
    <property type="project" value="UniProtKB-KW"/>
</dbReference>
<evidence type="ECO:0000313" key="7">
    <source>
        <dbReference type="EMBL" id="RRR65577.1"/>
    </source>
</evidence>
<dbReference type="PANTHER" id="PTHR43586">
    <property type="entry name" value="CYSTEINE DESULFURASE"/>
    <property type="match status" value="1"/>
</dbReference>
<sequence>MSVASPFARNVLAEQLVGNDVCLARREGSPAPAINFDHAATTPPLRAVHRAVERFLAIYGSVHRGAGLKSQAASAAYEEARGIVGRFVGARPGQHQVIFTRNTTEALNLLARRLTFAPDQVVITTELEHHANDLPWRAVAPVVHVRSTATGALDVEHYAALLQQYSGRVRLVAVTGASNVTGYMPPIHELAVLAHAHGAAIVVDAAQLAAHRRIDLGDLGDPAHLDYIAISGHKLYAPYGAGALIGRSDAFALGAPMLVGGGSVRRVTSRLVDWADGPARDEAGTPNAVGAIALAAACLALEELGLDWLAAHETALTCYALEQLARVPDLWLYGDPDPAQAATRLGVIPFCLDKRDPHLVAAMLSYEAGIAVRSGSFCAQPYVRRLLARDETGCDVGQLGLVRASFGLATSKHEIDTLVATLHAIARGDFDGLYAYDRENKGYQPHDWNQQNSFSIFERAAPLAA</sequence>
<reference evidence="7 8" key="1">
    <citation type="submission" date="2018-12" db="EMBL/GenBank/DDBJ databases">
        <title>Genome Sequence of Candidatus Viridilinea halotolerans isolated from saline sulfide-rich spring.</title>
        <authorList>
            <person name="Grouzdev D.S."/>
            <person name="Burganskaya E.I."/>
            <person name="Krutkina M.S."/>
            <person name="Sukhacheva M.V."/>
            <person name="Gorlenko V.M."/>
        </authorList>
    </citation>
    <scope>NUCLEOTIDE SEQUENCE [LARGE SCALE GENOMIC DNA]</scope>
    <source>
        <strain evidence="7">Chok-6</strain>
    </source>
</reference>
<evidence type="ECO:0000256" key="1">
    <source>
        <dbReference type="ARBA" id="ARBA00001933"/>
    </source>
</evidence>
<evidence type="ECO:0000256" key="4">
    <source>
        <dbReference type="ARBA" id="ARBA00050776"/>
    </source>
</evidence>
<evidence type="ECO:0000256" key="3">
    <source>
        <dbReference type="ARBA" id="ARBA00022898"/>
    </source>
</evidence>
<dbReference type="InterPro" id="IPR000192">
    <property type="entry name" value="Aminotrans_V_dom"/>
</dbReference>
<comment type="cofactor">
    <cofactor evidence="1 5">
        <name>pyridoxal 5'-phosphate</name>
        <dbReference type="ChEBI" id="CHEBI:597326"/>
    </cofactor>
</comment>
<dbReference type="GO" id="GO:0031071">
    <property type="term" value="F:cysteine desulfurase activity"/>
    <property type="evidence" value="ECO:0007669"/>
    <property type="project" value="UniProtKB-EC"/>
</dbReference>
<evidence type="ECO:0000259" key="6">
    <source>
        <dbReference type="Pfam" id="PF00266"/>
    </source>
</evidence>